<organism evidence="3 4">
    <name type="scientific">Alcaligenes endophyticus</name>
    <dbReference type="NCBI Taxonomy" id="1929088"/>
    <lineage>
        <taxon>Bacteria</taxon>
        <taxon>Pseudomonadati</taxon>
        <taxon>Pseudomonadota</taxon>
        <taxon>Betaproteobacteria</taxon>
        <taxon>Burkholderiales</taxon>
        <taxon>Alcaligenaceae</taxon>
        <taxon>Alcaligenes</taxon>
    </lineage>
</organism>
<protein>
    <submittedName>
        <fullName evidence="3">YceI family protein</fullName>
    </submittedName>
</protein>
<sequence length="185" mass="20227">MKLRLSVAALVLAPLAAHATVYQQILPEQSRIRFNYQQMGVDMDGAFTSFNGDFYFDTDAPEQSKVELQLALSSVDTGLAEADAELEKSEWFNSAAYPQAIFRAETITSNGPSRYQVQGQLEIKGQQQAVNFDAVLNTDGEHATLVGQLPIKRGDFHIGEGPWANFDVVANEVTIDFSIAVAPAN</sequence>
<dbReference type="SMART" id="SM00867">
    <property type="entry name" value="YceI"/>
    <property type="match status" value="1"/>
</dbReference>
<name>A0ABT8EJP4_9BURK</name>
<gene>
    <name evidence="3" type="ORF">LMS43_08940</name>
</gene>
<feature type="domain" description="Lipid/polyisoprenoid-binding YceI-like" evidence="2">
    <location>
        <begin position="22"/>
        <end position="182"/>
    </location>
</feature>
<keyword evidence="4" id="KW-1185">Reference proteome</keyword>
<dbReference type="SUPFAM" id="SSF101874">
    <property type="entry name" value="YceI-like"/>
    <property type="match status" value="1"/>
</dbReference>
<dbReference type="Gene3D" id="2.40.128.110">
    <property type="entry name" value="Lipid/polyisoprenoid-binding, YceI-like"/>
    <property type="match status" value="1"/>
</dbReference>
<feature type="chain" id="PRO_5045959104" evidence="1">
    <location>
        <begin position="20"/>
        <end position="185"/>
    </location>
</feature>
<comment type="caution">
    <text evidence="3">The sequence shown here is derived from an EMBL/GenBank/DDBJ whole genome shotgun (WGS) entry which is preliminary data.</text>
</comment>
<keyword evidence="1" id="KW-0732">Signal</keyword>
<evidence type="ECO:0000259" key="2">
    <source>
        <dbReference type="SMART" id="SM00867"/>
    </source>
</evidence>
<dbReference type="Pfam" id="PF04264">
    <property type="entry name" value="YceI"/>
    <property type="match status" value="1"/>
</dbReference>
<evidence type="ECO:0000313" key="3">
    <source>
        <dbReference type="EMBL" id="MDN4121412.1"/>
    </source>
</evidence>
<evidence type="ECO:0000313" key="4">
    <source>
        <dbReference type="Proteomes" id="UP001168613"/>
    </source>
</evidence>
<dbReference type="InterPro" id="IPR036761">
    <property type="entry name" value="TTHA0802/YceI-like_sf"/>
</dbReference>
<evidence type="ECO:0000256" key="1">
    <source>
        <dbReference type="SAM" id="SignalP"/>
    </source>
</evidence>
<dbReference type="InterPro" id="IPR007372">
    <property type="entry name" value="Lipid/polyisoprenoid-bd_YceI"/>
</dbReference>
<feature type="signal peptide" evidence="1">
    <location>
        <begin position="1"/>
        <end position="19"/>
    </location>
</feature>
<accession>A0ABT8EJP4</accession>
<dbReference type="PANTHER" id="PTHR34406:SF1">
    <property type="entry name" value="PROTEIN YCEI"/>
    <property type="match status" value="1"/>
</dbReference>
<dbReference type="EMBL" id="JAJHNU010000002">
    <property type="protein sequence ID" value="MDN4121412.1"/>
    <property type="molecule type" value="Genomic_DNA"/>
</dbReference>
<dbReference type="PANTHER" id="PTHR34406">
    <property type="entry name" value="PROTEIN YCEI"/>
    <property type="match status" value="1"/>
</dbReference>
<dbReference type="RefSeq" id="WP_266124092.1">
    <property type="nucleotide sequence ID" value="NZ_JAJHNU010000002.1"/>
</dbReference>
<reference evidence="3" key="1">
    <citation type="submission" date="2021-11" db="EMBL/GenBank/DDBJ databases">
        <title>Draft genome sequence of Alcaligenes endophyticus type strain CCUG 75668T.</title>
        <authorList>
            <person name="Salva-Serra F."/>
            <person name="Duran R.E."/>
            <person name="Seeger M."/>
            <person name="Moore E.R.B."/>
            <person name="Jaen-Luchoro D."/>
        </authorList>
    </citation>
    <scope>NUCLEOTIDE SEQUENCE</scope>
    <source>
        <strain evidence="3">CCUG 75668</strain>
    </source>
</reference>
<dbReference type="Proteomes" id="UP001168613">
    <property type="component" value="Unassembled WGS sequence"/>
</dbReference>
<proteinExistence type="predicted"/>